<dbReference type="AlphaFoldDB" id="A0A8T5GDW8"/>
<protein>
    <recommendedName>
        <fullName evidence="1">Polymerase nucleotidyl transferase domain-containing protein</fullName>
    </recommendedName>
</protein>
<dbReference type="Proteomes" id="UP000722459">
    <property type="component" value="Unassembled WGS sequence"/>
</dbReference>
<accession>A0A8T5GDW8</accession>
<dbReference type="InterPro" id="IPR043519">
    <property type="entry name" value="NT_sf"/>
</dbReference>
<feature type="domain" description="Polymerase nucleotidyl transferase" evidence="1">
    <location>
        <begin position="44"/>
        <end position="91"/>
    </location>
</feature>
<proteinExistence type="predicted"/>
<dbReference type="SUPFAM" id="SSF81301">
    <property type="entry name" value="Nucleotidyltransferase"/>
    <property type="match status" value="1"/>
</dbReference>
<dbReference type="Gene3D" id="3.30.460.10">
    <property type="entry name" value="Beta Polymerase, domain 2"/>
    <property type="match status" value="1"/>
</dbReference>
<organism evidence="2 3">
    <name type="scientific">Candidatus Iainarchaeum sp</name>
    <dbReference type="NCBI Taxonomy" id="3101447"/>
    <lineage>
        <taxon>Archaea</taxon>
        <taxon>Candidatus Iainarchaeota</taxon>
        <taxon>Candidatus Iainarchaeia</taxon>
        <taxon>Candidatus Iainarchaeales</taxon>
        <taxon>Candidatus Iainarchaeaceae</taxon>
        <taxon>Candidatus Iainarchaeum</taxon>
    </lineage>
</organism>
<gene>
    <name evidence="2" type="ORF">HON47_00885</name>
</gene>
<reference evidence="2" key="1">
    <citation type="journal article" date="2021" name="ISME J.">
        <title>Mercury methylation by metabolically versatile and cosmopolitan marine bacteria.</title>
        <authorList>
            <person name="Lin H."/>
            <person name="Ascher D.B."/>
            <person name="Myung Y."/>
            <person name="Lamborg C.H."/>
            <person name="Hallam S.J."/>
            <person name="Gionfriddo C.M."/>
            <person name="Holt K.E."/>
            <person name="Moreau J.W."/>
        </authorList>
    </citation>
    <scope>NUCLEOTIDE SEQUENCE</scope>
    <source>
        <strain evidence="2">SI075_bin30</strain>
    </source>
</reference>
<dbReference type="GO" id="GO:0016779">
    <property type="term" value="F:nucleotidyltransferase activity"/>
    <property type="evidence" value="ECO:0007669"/>
    <property type="project" value="InterPro"/>
</dbReference>
<dbReference type="InterPro" id="IPR002934">
    <property type="entry name" value="Polymerase_NTP_transf_dom"/>
</dbReference>
<evidence type="ECO:0000259" key="1">
    <source>
        <dbReference type="Pfam" id="PF01909"/>
    </source>
</evidence>
<evidence type="ECO:0000313" key="3">
    <source>
        <dbReference type="Proteomes" id="UP000722459"/>
    </source>
</evidence>
<evidence type="ECO:0000313" key="2">
    <source>
        <dbReference type="EMBL" id="MBT4870112.1"/>
    </source>
</evidence>
<name>A0A8T5GDW8_9ARCH</name>
<dbReference type="EMBL" id="JABJNZ010000016">
    <property type="protein sequence ID" value="MBT4870112.1"/>
    <property type="molecule type" value="Genomic_DNA"/>
</dbReference>
<dbReference type="Pfam" id="PF01909">
    <property type="entry name" value="NTP_transf_2"/>
    <property type="match status" value="1"/>
</dbReference>
<sequence length="161" mass="18180">MKRKKRVVESKDARFIRRHDKFRKFFPTLKSRFCIGVGKDFTKRLLSEVRGDVEKVFVVGSAAKGISDAYTRDVDLVVVAKNHKKVEQVVRQISSEKTSELSASGIIFNVDAHVLSVEEAVKDVGLKTKPTKLIYSKKNSIAPHASNICFRKGFCCLNKFC</sequence>
<comment type="caution">
    <text evidence="2">The sequence shown here is derived from an EMBL/GenBank/DDBJ whole genome shotgun (WGS) entry which is preliminary data.</text>
</comment>